<dbReference type="InterPro" id="IPR049997">
    <property type="entry name" value="Amuc_1098-like"/>
</dbReference>
<dbReference type="GO" id="GO:0015627">
    <property type="term" value="C:type II protein secretion system complex"/>
    <property type="evidence" value="ECO:0007669"/>
    <property type="project" value="TreeGrafter"/>
</dbReference>
<evidence type="ECO:0000256" key="6">
    <source>
        <dbReference type="SAM" id="SignalP"/>
    </source>
</evidence>
<dbReference type="Pfam" id="PF00263">
    <property type="entry name" value="Secretin"/>
    <property type="match status" value="1"/>
</dbReference>
<sequence length="826" mass="88455">MRLIEPSSPFSRRPLRLLLTAALMVPPVLHAQSSSSDLARAELQRRANAVSEAQELIKQGDEAYEAARYAEASTAYRGALDLMPAGAPVIAAQREATLQRYVQASVEEAKELRRFGNLEAANAAVERVLVDDLAPDAPEALAMREQLADPIRTNPASSPEHTADIEEVRLLLYKADGAFMLGKLDEAKAVYEDVLQVDSTNSAARRGMEKVAAAKSDYYRAAYDQTRAEMLSMVDAEWELSLPPVGDLGTAGDYRTNVDTSTYIDKLSRIVLPIVVMDDITLPEAIDFIRQRAIELDTFELDPAKRGINIVLDLGGPDSEVGNRIREKRFNLNLRNVPLKELIGYLTEATGTVALEQPFALVLRPAGADSPDMVVKTYRVPPDFLTSGGSGGDDGGADLDPFAQQPDQGALPRRLTAEQVLKDRGVSFPEGASANFNAATSTLRVRNTMTNHSLVDQVVDLLANEEPTAVIVDVKMIKTTQSRLEELSFDWLLGDFGFGSEGGVPGVNKGFLTGGTQGNGGDLGDIPVPLAFANSARPVTAGNRSGPGAIANNSIDDLLSGGGRGFGASSARAPGALWVNGQFNSTQVSMLMRGLDQKTGIDLAAVPSVTTRSGQAASVRVTREFIYPTEYEPPELPNQVGGTLVDLDTGELVDQDVGIVPVTPATPTSFEMREVGIVLDVLPTVSQDKSYVDISIKPDITDFDGFINYGTPILAGQTTTINPNPVNLGGLFQTSDVVITPNEILMPVFSKIGTETSLTVADKATVVIGGLLEERSQNVEDKTPILGDIPVVGRLFQSKASRPVKTAIIFLVTVRVVDGAGRPFNP</sequence>
<evidence type="ECO:0000259" key="7">
    <source>
        <dbReference type="Pfam" id="PF00263"/>
    </source>
</evidence>
<proteinExistence type="inferred from homology"/>
<evidence type="ECO:0000256" key="3">
    <source>
        <dbReference type="ARBA" id="ARBA00023136"/>
    </source>
</evidence>
<protein>
    <recommendedName>
        <fullName evidence="7">Type II/III secretion system secretin-like domain-containing protein</fullName>
    </recommendedName>
</protein>
<keyword evidence="9" id="KW-1185">Reference proteome</keyword>
<feature type="chain" id="PRO_5037473230" description="Type II/III secretion system secretin-like domain-containing protein" evidence="6">
    <location>
        <begin position="32"/>
        <end position="826"/>
    </location>
</feature>
<keyword evidence="3" id="KW-0472">Membrane</keyword>
<comment type="subcellular location">
    <subcellularLocation>
        <location evidence="1">Membrane</location>
    </subcellularLocation>
</comment>
<dbReference type="PANTHER" id="PTHR30332">
    <property type="entry name" value="PROBABLE GENERAL SECRETION PATHWAY PROTEIN D"/>
    <property type="match status" value="1"/>
</dbReference>
<dbReference type="AlphaFoldDB" id="A0A934VD30"/>
<dbReference type="NCBIfam" id="NF042912">
    <property type="entry name" value="Amuc_1098_fam"/>
    <property type="match status" value="1"/>
</dbReference>
<accession>A0A934VD30</accession>
<dbReference type="InterPro" id="IPR011990">
    <property type="entry name" value="TPR-like_helical_dom_sf"/>
</dbReference>
<name>A0A934VD30_9BACT</name>
<evidence type="ECO:0000313" key="8">
    <source>
        <dbReference type="EMBL" id="MBK1825859.1"/>
    </source>
</evidence>
<evidence type="ECO:0000256" key="5">
    <source>
        <dbReference type="SAM" id="MobiDB-lite"/>
    </source>
</evidence>
<evidence type="ECO:0000256" key="1">
    <source>
        <dbReference type="ARBA" id="ARBA00004370"/>
    </source>
</evidence>
<dbReference type="PANTHER" id="PTHR30332:SF24">
    <property type="entry name" value="SECRETIN GSPD-RELATED"/>
    <property type="match status" value="1"/>
</dbReference>
<dbReference type="InterPro" id="IPR004846">
    <property type="entry name" value="T2SS/T3SS_dom"/>
</dbReference>
<feature type="region of interest" description="Disordered" evidence="5">
    <location>
        <begin position="385"/>
        <end position="411"/>
    </location>
</feature>
<dbReference type="Gene3D" id="1.25.40.10">
    <property type="entry name" value="Tetratricopeptide repeat domain"/>
    <property type="match status" value="1"/>
</dbReference>
<dbReference type="EMBL" id="JAENII010000002">
    <property type="protein sequence ID" value="MBK1825859.1"/>
    <property type="molecule type" value="Genomic_DNA"/>
</dbReference>
<reference evidence="8" key="1">
    <citation type="submission" date="2021-01" db="EMBL/GenBank/DDBJ databases">
        <title>Modified the classification status of verrucomicrobia.</title>
        <authorList>
            <person name="Feng X."/>
        </authorList>
    </citation>
    <scope>NUCLEOTIDE SEQUENCE</scope>
    <source>
        <strain evidence="8">KCTC 22201</strain>
    </source>
</reference>
<dbReference type="GO" id="GO:0009306">
    <property type="term" value="P:protein secretion"/>
    <property type="evidence" value="ECO:0007669"/>
    <property type="project" value="InterPro"/>
</dbReference>
<feature type="signal peptide" evidence="6">
    <location>
        <begin position="1"/>
        <end position="31"/>
    </location>
</feature>
<dbReference type="RefSeq" id="WP_200275958.1">
    <property type="nucleotide sequence ID" value="NZ_JAENII010000002.1"/>
</dbReference>
<dbReference type="Proteomes" id="UP000658278">
    <property type="component" value="Unassembled WGS sequence"/>
</dbReference>
<comment type="similarity">
    <text evidence="4">Belongs to the bacterial secretin family.</text>
</comment>
<feature type="domain" description="Type II/III secretion system secretin-like" evidence="7">
    <location>
        <begin position="595"/>
        <end position="818"/>
    </location>
</feature>
<dbReference type="GO" id="GO:0016020">
    <property type="term" value="C:membrane"/>
    <property type="evidence" value="ECO:0007669"/>
    <property type="project" value="UniProtKB-SubCell"/>
</dbReference>
<evidence type="ECO:0000256" key="4">
    <source>
        <dbReference type="RuleBase" id="RU004003"/>
    </source>
</evidence>
<organism evidence="8 9">
    <name type="scientific">Haloferula rosea</name>
    <dbReference type="NCBI Taxonomy" id="490093"/>
    <lineage>
        <taxon>Bacteria</taxon>
        <taxon>Pseudomonadati</taxon>
        <taxon>Verrucomicrobiota</taxon>
        <taxon>Verrucomicrobiia</taxon>
        <taxon>Verrucomicrobiales</taxon>
        <taxon>Verrucomicrobiaceae</taxon>
        <taxon>Haloferula</taxon>
    </lineage>
</organism>
<comment type="caution">
    <text evidence="8">The sequence shown here is derived from an EMBL/GenBank/DDBJ whole genome shotgun (WGS) entry which is preliminary data.</text>
</comment>
<evidence type="ECO:0000313" key="9">
    <source>
        <dbReference type="Proteomes" id="UP000658278"/>
    </source>
</evidence>
<dbReference type="SUPFAM" id="SSF48452">
    <property type="entry name" value="TPR-like"/>
    <property type="match status" value="1"/>
</dbReference>
<dbReference type="InterPro" id="IPR050810">
    <property type="entry name" value="Bact_Secretion_Sys_Channel"/>
</dbReference>
<keyword evidence="2 6" id="KW-0732">Signal</keyword>
<gene>
    <name evidence="8" type="ORF">JIN81_02415</name>
</gene>
<evidence type="ECO:0000256" key="2">
    <source>
        <dbReference type="ARBA" id="ARBA00022729"/>
    </source>
</evidence>